<dbReference type="InterPro" id="IPR005074">
    <property type="entry name" value="Peptidase_C39"/>
</dbReference>
<proteinExistence type="predicted"/>
<dbReference type="EMBL" id="JASVDS010000001">
    <property type="protein sequence ID" value="MDL5030721.1"/>
    <property type="molecule type" value="Genomic_DNA"/>
</dbReference>
<evidence type="ECO:0000259" key="1">
    <source>
        <dbReference type="PROSITE" id="PS50990"/>
    </source>
</evidence>
<keyword evidence="3" id="KW-1185">Reference proteome</keyword>
<evidence type="ECO:0000313" key="3">
    <source>
        <dbReference type="Proteomes" id="UP001238603"/>
    </source>
</evidence>
<comment type="caution">
    <text evidence="2">The sequence shown here is derived from an EMBL/GenBank/DDBJ whole genome shotgun (WGS) entry which is preliminary data.</text>
</comment>
<evidence type="ECO:0000313" key="2">
    <source>
        <dbReference type="EMBL" id="MDL5030721.1"/>
    </source>
</evidence>
<dbReference type="PROSITE" id="PS50990">
    <property type="entry name" value="PEPTIDASE_C39"/>
    <property type="match status" value="1"/>
</dbReference>
<dbReference type="Proteomes" id="UP001238603">
    <property type="component" value="Unassembled WGS sequence"/>
</dbReference>
<dbReference type="Pfam" id="PF03412">
    <property type="entry name" value="Peptidase_C39"/>
    <property type="match status" value="1"/>
</dbReference>
<name>A0ABT7LCY5_9BURK</name>
<accession>A0ABT7LCY5</accession>
<dbReference type="RefSeq" id="WP_285980851.1">
    <property type="nucleotide sequence ID" value="NZ_JASVDS010000001.1"/>
</dbReference>
<sequence length="135" mass="14567">MRWTPRAPHDSVHGAAPGATGDADALAYIARHHGLPAPALTPRTDRQDPAGLEQLGFRALSAGLRSRAVRLEAASLDHLQLPCLLLHRQLGWTPLVAVHDGHVTLHHPAQGRLRLAVDALAMEFSGLALEFRPAR</sequence>
<gene>
    <name evidence="2" type="ORF">QRD43_02290</name>
</gene>
<dbReference type="Gene3D" id="3.90.70.10">
    <property type="entry name" value="Cysteine proteinases"/>
    <property type="match status" value="1"/>
</dbReference>
<protein>
    <submittedName>
        <fullName evidence="2">Cysteine peptidase family C39 domain-containing protein</fullName>
    </submittedName>
</protein>
<feature type="domain" description="Peptidase C39" evidence="1">
    <location>
        <begin position="22"/>
        <end position="131"/>
    </location>
</feature>
<organism evidence="2 3">
    <name type="scientific">Roseateles subflavus</name>
    <dbReference type="NCBI Taxonomy" id="3053353"/>
    <lineage>
        <taxon>Bacteria</taxon>
        <taxon>Pseudomonadati</taxon>
        <taxon>Pseudomonadota</taxon>
        <taxon>Betaproteobacteria</taxon>
        <taxon>Burkholderiales</taxon>
        <taxon>Sphaerotilaceae</taxon>
        <taxon>Roseateles</taxon>
    </lineage>
</organism>
<reference evidence="2 3" key="1">
    <citation type="submission" date="2023-06" db="EMBL/GenBank/DDBJ databases">
        <title>Pelomonas sp. APW6 16S ribosomal RNA gene genome sequencing and assembly.</title>
        <authorList>
            <person name="Woo H."/>
        </authorList>
    </citation>
    <scope>NUCLEOTIDE SEQUENCE [LARGE SCALE GENOMIC DNA]</scope>
    <source>
        <strain evidence="2 3">APW6</strain>
    </source>
</reference>